<reference evidence="2" key="2">
    <citation type="submission" date="2025-08" db="UniProtKB">
        <authorList>
            <consortium name="Ensembl"/>
        </authorList>
    </citation>
    <scope>IDENTIFICATION</scope>
    <source>
        <strain evidence="2">Hereford</strain>
    </source>
</reference>
<proteinExistence type="predicted"/>
<keyword evidence="1" id="KW-0472">Membrane</keyword>
<evidence type="ECO:0008006" key="4">
    <source>
        <dbReference type="Google" id="ProtNLM"/>
    </source>
</evidence>
<dbReference type="Proteomes" id="UP000009136">
    <property type="component" value="Chromosome X"/>
</dbReference>
<sequence>ASYFKSTTICSYNYFLCILNCLFSSIFVFYTCSRDFILYRYPGKPPTSVTDNGYEDKILLCYSSNGHYDSVYSKQFQSSAAVCQAVLYEILYKDVFVVDEEELKTAVELFRSGSKKNRNNAVTGNEDVHIDYKSSIQDRTEEWGACCNVENIPEGYNQGTDETKNFKNLIIWSMLGDSTIWETNVRFAWNQVEDIIMLIFRKLEMKTVQ</sequence>
<dbReference type="GO" id="GO:0004577">
    <property type="term" value="F:N-acetylglucosaminyldiphosphodolichol N-acetylglucosaminyltransferase activity"/>
    <property type="evidence" value="ECO:0007669"/>
    <property type="project" value="UniProtKB-EC"/>
</dbReference>
<protein>
    <recommendedName>
        <fullName evidence="4">Ubiquitinyl hydrolase 1</fullName>
    </recommendedName>
</protein>
<evidence type="ECO:0000256" key="1">
    <source>
        <dbReference type="SAM" id="Phobius"/>
    </source>
</evidence>
<accession>A0A3Q1LJI5</accession>
<dbReference type="GeneTree" id="ENSGT00940000159922"/>
<dbReference type="HOGENOM" id="CLU_009906_1_0_1"/>
<organism evidence="2 3">
    <name type="scientific">Bos taurus</name>
    <name type="common">Bovine</name>
    <dbReference type="NCBI Taxonomy" id="9913"/>
    <lineage>
        <taxon>Eukaryota</taxon>
        <taxon>Metazoa</taxon>
        <taxon>Chordata</taxon>
        <taxon>Craniata</taxon>
        <taxon>Vertebrata</taxon>
        <taxon>Euteleostomi</taxon>
        <taxon>Mammalia</taxon>
        <taxon>Eutheria</taxon>
        <taxon>Laurasiatheria</taxon>
        <taxon>Artiodactyla</taxon>
        <taxon>Ruminantia</taxon>
        <taxon>Pecora</taxon>
        <taxon>Bovidae</taxon>
        <taxon>Bovinae</taxon>
        <taxon>Bos</taxon>
    </lineage>
</organism>
<dbReference type="Ensembl" id="ENSBTAT00000086126.3">
    <property type="protein sequence ID" value="ENSBTAP00000056691.3"/>
    <property type="gene ID" value="ENSBTAG00000068889.2"/>
</dbReference>
<name>A0A3Q1LJI5_BOVIN</name>
<dbReference type="AlphaFoldDB" id="A0A3Q1LJI5"/>
<keyword evidence="1" id="KW-0812">Transmembrane</keyword>
<reference evidence="2" key="3">
    <citation type="submission" date="2025-09" db="UniProtKB">
        <authorList>
            <consortium name="Ensembl"/>
        </authorList>
    </citation>
    <scope>IDENTIFICATION</scope>
    <source>
        <strain evidence="2">Hereford</strain>
    </source>
</reference>
<dbReference type="GO" id="GO:0005789">
    <property type="term" value="C:endoplasmic reticulum membrane"/>
    <property type="evidence" value="ECO:0007669"/>
    <property type="project" value="UniProtKB-SubCell"/>
</dbReference>
<dbReference type="GO" id="GO:0006508">
    <property type="term" value="P:proteolysis"/>
    <property type="evidence" value="ECO:0007669"/>
    <property type="project" value="UniProtKB-KW"/>
</dbReference>
<evidence type="ECO:0000313" key="2">
    <source>
        <dbReference type="Ensembl" id="ENSBTAP00000056691.3"/>
    </source>
</evidence>
<dbReference type="GO" id="GO:0004843">
    <property type="term" value="F:cysteine-type deubiquitinase activity"/>
    <property type="evidence" value="ECO:0007669"/>
    <property type="project" value="UniProtKB-EC"/>
</dbReference>
<keyword evidence="3" id="KW-1185">Reference proteome</keyword>
<feature type="transmembrane region" description="Helical" evidence="1">
    <location>
        <begin position="12"/>
        <end position="32"/>
    </location>
</feature>
<evidence type="ECO:0000313" key="3">
    <source>
        <dbReference type="Proteomes" id="UP000009136"/>
    </source>
</evidence>
<reference evidence="2" key="1">
    <citation type="submission" date="2018-03" db="EMBL/GenBank/DDBJ databases">
        <title>ARS-UCD1.2.</title>
        <authorList>
            <person name="Rosen B.D."/>
            <person name="Bickhart D.M."/>
            <person name="Koren S."/>
            <person name="Schnabel R.D."/>
            <person name="Hall R."/>
            <person name="Zimin A."/>
            <person name="Dreischer C."/>
            <person name="Schultheiss S."/>
            <person name="Schroeder S.G."/>
            <person name="Elsik C.G."/>
            <person name="Couldrey C."/>
            <person name="Liu G.E."/>
            <person name="Van Tassell C.P."/>
            <person name="Phillippy A.M."/>
            <person name="Smith T.P.L."/>
            <person name="Medrano J.F."/>
        </authorList>
    </citation>
    <scope>NUCLEOTIDE SEQUENCE [LARGE SCALE GENOMIC DNA]</scope>
    <source>
        <strain evidence="2">Hereford</strain>
    </source>
</reference>
<keyword evidence="1" id="KW-1133">Transmembrane helix</keyword>